<dbReference type="SUPFAM" id="SSF57850">
    <property type="entry name" value="RING/U-box"/>
    <property type="match status" value="1"/>
</dbReference>
<evidence type="ECO:0000313" key="7">
    <source>
        <dbReference type="EMBL" id="CAF1086630.1"/>
    </source>
</evidence>
<proteinExistence type="predicted"/>
<evidence type="ECO:0000256" key="1">
    <source>
        <dbReference type="ARBA" id="ARBA00022723"/>
    </source>
</evidence>
<keyword evidence="5" id="KW-1133">Transmembrane helix</keyword>
<keyword evidence="1" id="KW-0479">Metal-binding</keyword>
<keyword evidence="5" id="KW-0812">Transmembrane</keyword>
<protein>
    <recommendedName>
        <fullName evidence="6">RING-type domain-containing protein</fullName>
    </recommendedName>
</protein>
<dbReference type="PROSITE" id="PS50089">
    <property type="entry name" value="ZF_RING_2"/>
    <property type="match status" value="1"/>
</dbReference>
<keyword evidence="8" id="KW-1185">Reference proteome</keyword>
<evidence type="ECO:0000259" key="6">
    <source>
        <dbReference type="PROSITE" id="PS50089"/>
    </source>
</evidence>
<dbReference type="InterPro" id="IPR013083">
    <property type="entry name" value="Znf_RING/FYVE/PHD"/>
</dbReference>
<feature type="non-terminal residue" evidence="7">
    <location>
        <position position="1"/>
    </location>
</feature>
<feature type="transmembrane region" description="Helical" evidence="5">
    <location>
        <begin position="109"/>
        <end position="130"/>
    </location>
</feature>
<dbReference type="PANTHER" id="PTHR47156">
    <property type="entry name" value="PROTEIN CBG20824"/>
    <property type="match status" value="1"/>
</dbReference>
<feature type="domain" description="RING-type" evidence="6">
    <location>
        <begin position="9"/>
        <end position="52"/>
    </location>
</feature>
<sequence length="187" mass="21685">MVDKKLVSCQMCKQVYSQMCPPLVLSDGHTFCTKCLKTLEIKDGKIRCPLDKNQIALKNGSINELGINHSLIDLINELKQKEIDNKKYIDLESLQEYDFKSNRRKRLEFLIACIGIFMCLILIIVCIAVINNIISIYKECLANGYIDGDKQLICHTRPLIQKAFQVTTQYYFDEYLNRNFTIEVFVE</sequence>
<dbReference type="InterPro" id="IPR001841">
    <property type="entry name" value="Znf_RING"/>
</dbReference>
<dbReference type="PANTHER" id="PTHR47156:SF10">
    <property type="entry name" value="E3 UBIQUITIN-PROTEIN LIGASE TRIM-21-RELATED"/>
    <property type="match status" value="1"/>
</dbReference>
<evidence type="ECO:0000256" key="5">
    <source>
        <dbReference type="SAM" id="Phobius"/>
    </source>
</evidence>
<dbReference type="AlphaFoldDB" id="A0A814N2U3"/>
<dbReference type="Gene3D" id="3.30.40.10">
    <property type="entry name" value="Zinc/RING finger domain, C3HC4 (zinc finger)"/>
    <property type="match status" value="1"/>
</dbReference>
<gene>
    <name evidence="7" type="ORF">OXX778_LOCUS20457</name>
</gene>
<dbReference type="InterPro" id="IPR027370">
    <property type="entry name" value="Znf-RING_euk"/>
</dbReference>
<accession>A0A814N2U3</accession>
<reference evidence="7" key="1">
    <citation type="submission" date="2021-02" db="EMBL/GenBank/DDBJ databases">
        <authorList>
            <person name="Nowell W R."/>
        </authorList>
    </citation>
    <scope>NUCLEOTIDE SEQUENCE</scope>
    <source>
        <strain evidence="7">Ploen Becks lab</strain>
    </source>
</reference>
<evidence type="ECO:0000256" key="3">
    <source>
        <dbReference type="ARBA" id="ARBA00022833"/>
    </source>
</evidence>
<evidence type="ECO:0000256" key="2">
    <source>
        <dbReference type="ARBA" id="ARBA00022771"/>
    </source>
</evidence>
<evidence type="ECO:0000313" key="8">
    <source>
        <dbReference type="Proteomes" id="UP000663879"/>
    </source>
</evidence>
<dbReference type="Pfam" id="PF13445">
    <property type="entry name" value="zf-RING_UBOX"/>
    <property type="match status" value="1"/>
</dbReference>
<dbReference type="GO" id="GO:0008270">
    <property type="term" value="F:zinc ion binding"/>
    <property type="evidence" value="ECO:0007669"/>
    <property type="project" value="UniProtKB-KW"/>
</dbReference>
<keyword evidence="2 4" id="KW-0863">Zinc-finger</keyword>
<keyword evidence="3" id="KW-0862">Zinc</keyword>
<organism evidence="7 8">
    <name type="scientific">Brachionus calyciflorus</name>
    <dbReference type="NCBI Taxonomy" id="104777"/>
    <lineage>
        <taxon>Eukaryota</taxon>
        <taxon>Metazoa</taxon>
        <taxon>Spiralia</taxon>
        <taxon>Gnathifera</taxon>
        <taxon>Rotifera</taxon>
        <taxon>Eurotatoria</taxon>
        <taxon>Monogononta</taxon>
        <taxon>Pseudotrocha</taxon>
        <taxon>Ploima</taxon>
        <taxon>Brachionidae</taxon>
        <taxon>Brachionus</taxon>
    </lineage>
</organism>
<dbReference type="Proteomes" id="UP000663879">
    <property type="component" value="Unassembled WGS sequence"/>
</dbReference>
<keyword evidence="5" id="KW-0472">Membrane</keyword>
<dbReference type="EMBL" id="CAJNOC010006827">
    <property type="protein sequence ID" value="CAF1086630.1"/>
    <property type="molecule type" value="Genomic_DNA"/>
</dbReference>
<name>A0A814N2U3_9BILA</name>
<comment type="caution">
    <text evidence="7">The sequence shown here is derived from an EMBL/GenBank/DDBJ whole genome shotgun (WGS) entry which is preliminary data.</text>
</comment>
<dbReference type="InterPro" id="IPR052667">
    <property type="entry name" value="E3_ubiquitin-ligase_RING"/>
</dbReference>
<evidence type="ECO:0000256" key="4">
    <source>
        <dbReference type="PROSITE-ProRule" id="PRU00175"/>
    </source>
</evidence>